<proteinExistence type="predicted"/>
<protein>
    <submittedName>
        <fullName evidence="2">Uncharacterized protein</fullName>
    </submittedName>
</protein>
<evidence type="ECO:0000313" key="3">
    <source>
        <dbReference type="Proteomes" id="UP000708208"/>
    </source>
</evidence>
<reference evidence="2" key="1">
    <citation type="submission" date="2021-06" db="EMBL/GenBank/DDBJ databases">
        <authorList>
            <person name="Hodson N. C."/>
            <person name="Mongue J. A."/>
            <person name="Jaron S. K."/>
        </authorList>
    </citation>
    <scope>NUCLEOTIDE SEQUENCE</scope>
</reference>
<feature type="non-terminal residue" evidence="2">
    <location>
        <position position="1"/>
    </location>
</feature>
<comment type="caution">
    <text evidence="2">The sequence shown here is derived from an EMBL/GenBank/DDBJ whole genome shotgun (WGS) entry which is preliminary data.</text>
</comment>
<evidence type="ECO:0000313" key="2">
    <source>
        <dbReference type="EMBL" id="CAG7818889.1"/>
    </source>
</evidence>
<dbReference type="AlphaFoldDB" id="A0A8J2KTP6"/>
<feature type="chain" id="PRO_5035185323" evidence="1">
    <location>
        <begin position="23"/>
        <end position="114"/>
    </location>
</feature>
<evidence type="ECO:0000256" key="1">
    <source>
        <dbReference type="SAM" id="SignalP"/>
    </source>
</evidence>
<dbReference type="EMBL" id="CAJVCH010433311">
    <property type="protein sequence ID" value="CAG7818889.1"/>
    <property type="molecule type" value="Genomic_DNA"/>
</dbReference>
<gene>
    <name evidence="2" type="ORF">AFUS01_LOCUS29366</name>
</gene>
<dbReference type="Proteomes" id="UP000708208">
    <property type="component" value="Unassembled WGS sequence"/>
</dbReference>
<name>A0A8J2KTP6_9HEXA</name>
<accession>A0A8J2KTP6</accession>
<sequence length="114" mass="13079">MIYFLVLVTTVIVILTAPGISSSVVYKCEVFNNTCSKNSVGSPGDGSSRTVTTSVLSFERKTASKQCKIRKSYWKCQDESGEDDLVVEFEEEYPDWTKDYWTWRSKYIHQITLK</sequence>
<keyword evidence="1" id="KW-0732">Signal</keyword>
<keyword evidence="3" id="KW-1185">Reference proteome</keyword>
<organism evidence="2 3">
    <name type="scientific">Allacma fusca</name>
    <dbReference type="NCBI Taxonomy" id="39272"/>
    <lineage>
        <taxon>Eukaryota</taxon>
        <taxon>Metazoa</taxon>
        <taxon>Ecdysozoa</taxon>
        <taxon>Arthropoda</taxon>
        <taxon>Hexapoda</taxon>
        <taxon>Collembola</taxon>
        <taxon>Symphypleona</taxon>
        <taxon>Sminthuridae</taxon>
        <taxon>Allacma</taxon>
    </lineage>
</organism>
<feature type="signal peptide" evidence="1">
    <location>
        <begin position="1"/>
        <end position="22"/>
    </location>
</feature>